<sequence>MNKRVGLFGGTFDPVHRAHVALAHAALRGLQLDEVRWVPTGHSWQKHHRAASAEHRAAMVRLAMGDEPRFVLSRIEIDRAGPSYTLDTVRALHAAEPGHEWVLIIGQDQYARLHTWRDWPVLLSLVTLAVANRPGTDLAPSPEVLAHPHRAVPLPMLDISATDIRARLAAGQDISQLVPPEVARYIETHGLYQALATREPTPPGS</sequence>
<evidence type="ECO:0000313" key="14">
    <source>
        <dbReference type="Proteomes" id="UP000285575"/>
    </source>
</evidence>
<dbReference type="CDD" id="cd02165">
    <property type="entry name" value="NMNAT"/>
    <property type="match status" value="1"/>
</dbReference>
<dbReference type="AlphaFoldDB" id="A0A437RCJ6"/>
<keyword evidence="5 11" id="KW-0808">Transferase</keyword>
<evidence type="ECO:0000259" key="12">
    <source>
        <dbReference type="Pfam" id="PF01467"/>
    </source>
</evidence>
<dbReference type="InterPro" id="IPR004821">
    <property type="entry name" value="Cyt_trans-like"/>
</dbReference>
<evidence type="ECO:0000256" key="11">
    <source>
        <dbReference type="HAMAP-Rule" id="MF_00244"/>
    </source>
</evidence>
<dbReference type="InterPro" id="IPR014729">
    <property type="entry name" value="Rossmann-like_a/b/a_fold"/>
</dbReference>
<comment type="catalytic activity">
    <reaction evidence="10 11">
        <text>nicotinate beta-D-ribonucleotide + ATP + H(+) = deamido-NAD(+) + diphosphate</text>
        <dbReference type="Rhea" id="RHEA:22860"/>
        <dbReference type="ChEBI" id="CHEBI:15378"/>
        <dbReference type="ChEBI" id="CHEBI:30616"/>
        <dbReference type="ChEBI" id="CHEBI:33019"/>
        <dbReference type="ChEBI" id="CHEBI:57502"/>
        <dbReference type="ChEBI" id="CHEBI:58437"/>
        <dbReference type="EC" id="2.7.7.18"/>
    </reaction>
</comment>
<evidence type="ECO:0000256" key="9">
    <source>
        <dbReference type="ARBA" id="ARBA00023027"/>
    </source>
</evidence>
<dbReference type="Pfam" id="PF01467">
    <property type="entry name" value="CTP_transf_like"/>
    <property type="match status" value="1"/>
</dbReference>
<dbReference type="EMBL" id="SACR01000005">
    <property type="protein sequence ID" value="RVU44495.1"/>
    <property type="molecule type" value="Genomic_DNA"/>
</dbReference>
<evidence type="ECO:0000256" key="1">
    <source>
        <dbReference type="ARBA" id="ARBA00002324"/>
    </source>
</evidence>
<dbReference type="UniPathway" id="UPA00253">
    <property type="reaction ID" value="UER00332"/>
</dbReference>
<keyword evidence="9 11" id="KW-0520">NAD</keyword>
<keyword evidence="4 11" id="KW-0662">Pyridine nucleotide biosynthesis</keyword>
<dbReference type="PANTHER" id="PTHR39321:SF3">
    <property type="entry name" value="PHOSPHOPANTETHEINE ADENYLYLTRANSFERASE"/>
    <property type="match status" value="1"/>
</dbReference>
<evidence type="ECO:0000256" key="8">
    <source>
        <dbReference type="ARBA" id="ARBA00022840"/>
    </source>
</evidence>
<comment type="pathway">
    <text evidence="2 11">Cofactor biosynthesis; NAD(+) biosynthesis; deamido-NAD(+) from nicotinate D-ribonucleotide: step 1/1.</text>
</comment>
<evidence type="ECO:0000256" key="4">
    <source>
        <dbReference type="ARBA" id="ARBA00022642"/>
    </source>
</evidence>
<accession>A0A437RCJ6</accession>
<dbReference type="GO" id="GO:0004515">
    <property type="term" value="F:nicotinate-nucleotide adenylyltransferase activity"/>
    <property type="evidence" value="ECO:0007669"/>
    <property type="project" value="UniProtKB-UniRule"/>
</dbReference>
<dbReference type="GO" id="GO:0009435">
    <property type="term" value="P:NAD+ biosynthetic process"/>
    <property type="evidence" value="ECO:0007669"/>
    <property type="project" value="UniProtKB-UniRule"/>
</dbReference>
<evidence type="ECO:0000256" key="6">
    <source>
        <dbReference type="ARBA" id="ARBA00022695"/>
    </source>
</evidence>
<keyword evidence="7 11" id="KW-0547">Nucleotide-binding</keyword>
<reference evidence="13 14" key="1">
    <citation type="submission" date="2019-01" db="EMBL/GenBank/DDBJ databases">
        <authorList>
            <person name="Chen W.-M."/>
        </authorList>
    </citation>
    <scope>NUCLEOTIDE SEQUENCE [LARGE SCALE GENOMIC DNA]</scope>
    <source>
        <strain evidence="13 14">KYPY4</strain>
    </source>
</reference>
<keyword evidence="8 11" id="KW-0067">ATP-binding</keyword>
<gene>
    <name evidence="11 13" type="primary">nadD</name>
    <name evidence="13" type="ORF">EOE66_17690</name>
</gene>
<dbReference type="PANTHER" id="PTHR39321">
    <property type="entry name" value="NICOTINATE-NUCLEOTIDE ADENYLYLTRANSFERASE-RELATED"/>
    <property type="match status" value="1"/>
</dbReference>
<name>A0A437RCJ6_9BURK</name>
<keyword evidence="14" id="KW-1185">Reference proteome</keyword>
<dbReference type="GO" id="GO:0005524">
    <property type="term" value="F:ATP binding"/>
    <property type="evidence" value="ECO:0007669"/>
    <property type="project" value="UniProtKB-KW"/>
</dbReference>
<dbReference type="NCBIfam" id="NF000840">
    <property type="entry name" value="PRK00071.1-3"/>
    <property type="match status" value="1"/>
</dbReference>
<comment type="caution">
    <text evidence="13">The sequence shown here is derived from an EMBL/GenBank/DDBJ whole genome shotgun (WGS) entry which is preliminary data.</text>
</comment>
<dbReference type="HAMAP" id="MF_00244">
    <property type="entry name" value="NaMN_adenylyltr"/>
    <property type="match status" value="1"/>
</dbReference>
<comment type="similarity">
    <text evidence="3 11">Belongs to the NadD family.</text>
</comment>
<proteinExistence type="inferred from homology"/>
<protein>
    <recommendedName>
        <fullName evidence="11">Probable nicotinate-nucleotide adenylyltransferase</fullName>
        <ecNumber evidence="11">2.7.7.18</ecNumber>
    </recommendedName>
    <alternativeName>
        <fullName evidence="11">Deamido-NAD(+) diphosphorylase</fullName>
    </alternativeName>
    <alternativeName>
        <fullName evidence="11">Deamido-NAD(+) pyrophosphorylase</fullName>
    </alternativeName>
    <alternativeName>
        <fullName evidence="11">Nicotinate mononucleotide adenylyltransferase</fullName>
        <shortName evidence="11">NaMN adenylyltransferase</shortName>
    </alternativeName>
</protein>
<evidence type="ECO:0000256" key="5">
    <source>
        <dbReference type="ARBA" id="ARBA00022679"/>
    </source>
</evidence>
<keyword evidence="6 11" id="KW-0548">Nucleotidyltransferase</keyword>
<dbReference type="NCBIfam" id="TIGR00482">
    <property type="entry name" value="nicotinate (nicotinamide) nucleotide adenylyltransferase"/>
    <property type="match status" value="1"/>
</dbReference>
<dbReference type="Gene3D" id="3.40.50.620">
    <property type="entry name" value="HUPs"/>
    <property type="match status" value="1"/>
</dbReference>
<dbReference type="OrthoDB" id="5295945at2"/>
<comment type="function">
    <text evidence="1 11">Catalyzes the reversible adenylation of nicotinate mononucleotide (NaMN) to nicotinic acid adenine dinucleotide (NaAD).</text>
</comment>
<evidence type="ECO:0000256" key="3">
    <source>
        <dbReference type="ARBA" id="ARBA00009014"/>
    </source>
</evidence>
<dbReference type="Proteomes" id="UP000285575">
    <property type="component" value="Unassembled WGS sequence"/>
</dbReference>
<organism evidence="13 14">
    <name type="scientific">Rubrivivax rivuli</name>
    <dbReference type="NCBI Taxonomy" id="1862385"/>
    <lineage>
        <taxon>Bacteria</taxon>
        <taxon>Pseudomonadati</taxon>
        <taxon>Pseudomonadota</taxon>
        <taxon>Betaproteobacteria</taxon>
        <taxon>Burkholderiales</taxon>
        <taxon>Sphaerotilaceae</taxon>
        <taxon>Rubrivivax</taxon>
    </lineage>
</organism>
<dbReference type="InterPro" id="IPR005248">
    <property type="entry name" value="NadD/NMNAT"/>
</dbReference>
<evidence type="ECO:0000256" key="10">
    <source>
        <dbReference type="ARBA" id="ARBA00048721"/>
    </source>
</evidence>
<dbReference type="EC" id="2.7.7.18" evidence="11"/>
<feature type="domain" description="Cytidyltransferase-like" evidence="12">
    <location>
        <begin position="7"/>
        <end position="167"/>
    </location>
</feature>
<dbReference type="NCBIfam" id="TIGR00125">
    <property type="entry name" value="cyt_tran_rel"/>
    <property type="match status" value="1"/>
</dbReference>
<evidence type="ECO:0000313" key="13">
    <source>
        <dbReference type="EMBL" id="RVU44495.1"/>
    </source>
</evidence>
<dbReference type="SUPFAM" id="SSF52374">
    <property type="entry name" value="Nucleotidylyl transferase"/>
    <property type="match status" value="1"/>
</dbReference>
<dbReference type="RefSeq" id="WP_128230040.1">
    <property type="nucleotide sequence ID" value="NZ_SACR01000005.1"/>
</dbReference>
<evidence type="ECO:0000256" key="2">
    <source>
        <dbReference type="ARBA" id="ARBA00005019"/>
    </source>
</evidence>
<evidence type="ECO:0000256" key="7">
    <source>
        <dbReference type="ARBA" id="ARBA00022741"/>
    </source>
</evidence>